<accession>A0A833TA47</accession>
<protein>
    <recommendedName>
        <fullName evidence="3">RxLR effector protein</fullName>
    </recommendedName>
</protein>
<dbReference type="EMBL" id="WSZM01000176">
    <property type="protein sequence ID" value="KAF4039314.1"/>
    <property type="molecule type" value="Genomic_DNA"/>
</dbReference>
<dbReference type="AlphaFoldDB" id="A0A833TA47"/>
<proteinExistence type="predicted"/>
<dbReference type="Proteomes" id="UP000602510">
    <property type="component" value="Unassembled WGS sequence"/>
</dbReference>
<gene>
    <name evidence="1" type="ORF">GN244_ATG08446</name>
</gene>
<comment type="caution">
    <text evidence="1">The sequence shown here is derived from an EMBL/GenBank/DDBJ whole genome shotgun (WGS) entry which is preliminary data.</text>
</comment>
<reference evidence="1" key="1">
    <citation type="submission" date="2020-04" db="EMBL/GenBank/DDBJ databases">
        <title>Hybrid Assembly of Korean Phytophthora infestans isolates.</title>
        <authorList>
            <person name="Prokchorchik M."/>
            <person name="Lee Y."/>
            <person name="Seo J."/>
            <person name="Cho J.-H."/>
            <person name="Park Y.-E."/>
            <person name="Jang D.-C."/>
            <person name="Im J.-S."/>
            <person name="Choi J.-G."/>
            <person name="Park H.-J."/>
            <person name="Lee G.-B."/>
            <person name="Lee Y.-G."/>
            <person name="Hong S.-Y."/>
            <person name="Cho K."/>
            <person name="Sohn K.H."/>
        </authorList>
    </citation>
    <scope>NUCLEOTIDE SEQUENCE</scope>
    <source>
        <strain evidence="1">KR_1_A1</strain>
    </source>
</reference>
<sequence length="94" mass="11520">MDQNDVQKLVPDIRREKATKELTNDVSPETVDKMRQNEPFKREMFKKWNKYRMEDIKLKLGQERLNNEGVAKMLVNYVQDYRVYRNIRGWREVK</sequence>
<evidence type="ECO:0008006" key="3">
    <source>
        <dbReference type="Google" id="ProtNLM"/>
    </source>
</evidence>
<organism evidence="1 2">
    <name type="scientific">Phytophthora infestans</name>
    <name type="common">Potato late blight agent</name>
    <name type="synonym">Botrytis infestans</name>
    <dbReference type="NCBI Taxonomy" id="4787"/>
    <lineage>
        <taxon>Eukaryota</taxon>
        <taxon>Sar</taxon>
        <taxon>Stramenopiles</taxon>
        <taxon>Oomycota</taxon>
        <taxon>Peronosporomycetes</taxon>
        <taxon>Peronosporales</taxon>
        <taxon>Peronosporaceae</taxon>
        <taxon>Phytophthora</taxon>
    </lineage>
</organism>
<evidence type="ECO:0000313" key="2">
    <source>
        <dbReference type="Proteomes" id="UP000602510"/>
    </source>
</evidence>
<evidence type="ECO:0000313" key="1">
    <source>
        <dbReference type="EMBL" id="KAF4039314.1"/>
    </source>
</evidence>
<keyword evidence="2" id="KW-1185">Reference proteome</keyword>
<name>A0A833TA47_PHYIN</name>